<comment type="caution">
    <text evidence="1">The sequence shown here is derived from an EMBL/GenBank/DDBJ whole genome shotgun (WGS) entry which is preliminary data.</text>
</comment>
<accession>A0A944MA57</accession>
<proteinExistence type="predicted"/>
<protein>
    <submittedName>
        <fullName evidence="1">Uncharacterized protein</fullName>
    </submittedName>
</protein>
<gene>
    <name evidence="1" type="ORF">KME65_01640</name>
</gene>
<dbReference type="Proteomes" id="UP000770889">
    <property type="component" value="Unassembled WGS sequence"/>
</dbReference>
<sequence length="97" mass="11141">MQAHLSRTMTISQAEFLRSLLPLKHHYRIEIDEAKGEVEISDQGLRVVISLLENRPLKLGSLSMPSLKVYFSFRDTAADEVARFWSRFDLCFRRGGG</sequence>
<evidence type="ECO:0000313" key="1">
    <source>
        <dbReference type="EMBL" id="MBT2987642.1"/>
    </source>
</evidence>
<name>A0A944MA57_9GAMM</name>
<organism evidence="1 2">
    <name type="scientific">Candidatus Thiodiazotropha taylori</name>
    <dbReference type="NCBI Taxonomy" id="2792791"/>
    <lineage>
        <taxon>Bacteria</taxon>
        <taxon>Pseudomonadati</taxon>
        <taxon>Pseudomonadota</taxon>
        <taxon>Gammaproteobacteria</taxon>
        <taxon>Chromatiales</taxon>
        <taxon>Sedimenticolaceae</taxon>
        <taxon>Candidatus Thiodiazotropha</taxon>
    </lineage>
</organism>
<dbReference type="AlphaFoldDB" id="A0A944MA57"/>
<dbReference type="EMBL" id="JAHHGM010000001">
    <property type="protein sequence ID" value="MBT2987642.1"/>
    <property type="molecule type" value="Genomic_DNA"/>
</dbReference>
<evidence type="ECO:0000313" key="2">
    <source>
        <dbReference type="Proteomes" id="UP000770889"/>
    </source>
</evidence>
<reference evidence="1 2" key="1">
    <citation type="submission" date="2021-05" db="EMBL/GenBank/DDBJ databases">
        <title>Genetic and Functional Diversity in Clade A Lucinid endosymbionts from the Bahamas.</title>
        <authorList>
            <person name="Giani N.M."/>
            <person name="Engel A.S."/>
            <person name="Campbell B.J."/>
        </authorList>
    </citation>
    <scope>NUCLEOTIDE SEQUENCE [LARGE SCALE GENOMIC DNA]</scope>
    <source>
        <strain evidence="1">LUC16012Gg_MoonRockCtena</strain>
    </source>
</reference>